<dbReference type="EMBL" id="UINC01040400">
    <property type="protein sequence ID" value="SVB40213.1"/>
    <property type="molecule type" value="Genomic_DNA"/>
</dbReference>
<evidence type="ECO:0000313" key="1">
    <source>
        <dbReference type="EMBL" id="SVB40213.1"/>
    </source>
</evidence>
<protein>
    <recommendedName>
        <fullName evidence="2">4Fe-4S ferredoxin-type domain-containing protein</fullName>
    </recommendedName>
</protein>
<proteinExistence type="predicted"/>
<name>A0A382DRF7_9ZZZZ</name>
<accession>A0A382DRF7</accession>
<sequence length="49" mass="5516">RIGQKSFDGMKSEESEVWVTDCPLAALQFKQHAGVKPKHPMSILAEAYR</sequence>
<evidence type="ECO:0008006" key="2">
    <source>
        <dbReference type="Google" id="ProtNLM"/>
    </source>
</evidence>
<organism evidence="1">
    <name type="scientific">marine metagenome</name>
    <dbReference type="NCBI Taxonomy" id="408172"/>
    <lineage>
        <taxon>unclassified sequences</taxon>
        <taxon>metagenomes</taxon>
        <taxon>ecological metagenomes</taxon>
    </lineage>
</organism>
<dbReference type="AlphaFoldDB" id="A0A382DRF7"/>
<gene>
    <name evidence="1" type="ORF">METZ01_LOCUS193067</name>
</gene>
<feature type="non-terminal residue" evidence="1">
    <location>
        <position position="1"/>
    </location>
</feature>
<reference evidence="1" key="1">
    <citation type="submission" date="2018-05" db="EMBL/GenBank/DDBJ databases">
        <authorList>
            <person name="Lanie J.A."/>
            <person name="Ng W.-L."/>
            <person name="Kazmierczak K.M."/>
            <person name="Andrzejewski T.M."/>
            <person name="Davidsen T.M."/>
            <person name="Wayne K.J."/>
            <person name="Tettelin H."/>
            <person name="Glass J.I."/>
            <person name="Rusch D."/>
            <person name="Podicherti R."/>
            <person name="Tsui H.-C.T."/>
            <person name="Winkler M.E."/>
        </authorList>
    </citation>
    <scope>NUCLEOTIDE SEQUENCE</scope>
</reference>